<comment type="cofactor">
    <cofactor evidence="1">
        <name>FAD</name>
        <dbReference type="ChEBI" id="CHEBI:57692"/>
    </cofactor>
</comment>
<keyword evidence="14" id="KW-0812">Transmembrane</keyword>
<proteinExistence type="inferred from homology"/>
<dbReference type="EC" id="1.14.13.196" evidence="4"/>
<keyword evidence="14" id="KW-1133">Transmembrane helix</keyword>
<protein>
    <recommendedName>
        <fullName evidence="5">L-ornithine N(5)-monooxygenase</fullName>
        <ecNumber evidence="4">1.14.13.196</ecNumber>
    </recommendedName>
    <alternativeName>
        <fullName evidence="10">L-ornithine N(5)-oxygenase</fullName>
    </alternativeName>
</protein>
<sequence>MEQLHDKQQQVDTSSEDKSRLSQKSQQYEIICIGFGPAALAIAIAMHDRGLTNKNILFLERQNEFGWHTGMLLPGTKMQISFMKDLATMRNPQSYFTFANYLHKHDRLANFINLSTHTPFREEFNDYMKWCASHFGNRVCYGQEVVKVTPSKTISPNQAVESFWVTIRDVASGNIQHLNAKHVIVANGGEMSIPEGLSNSQLSDRVIHSSQYLKIVPNKFRDESSQCRFAVVGGGQSAVEIAEDLQSRYPRSHVTLVFRDSALRPSDDSPFVNEIFDPASVDEFYSLKLADRKQNLIRNKATNYSVVRMHLIEGIYEKLYRQKLLKPDPRDWTLTLMPNTEVTSAVYSEASSNHPLKLQLKNTVTGINSITQDGFDLIVAATGYVRNPFMGILEDLAPLLLPGSQKKGNLVQRNYRLLFQPGSVVRDAGVWLQGSCEGSHGISDSLLSILAIRADEILDSLLSCEKSVENRARL</sequence>
<feature type="transmembrane region" description="Helical" evidence="14">
    <location>
        <begin position="28"/>
        <end position="46"/>
    </location>
</feature>
<dbReference type="GO" id="GO:0016491">
    <property type="term" value="F:oxidoreductase activity"/>
    <property type="evidence" value="ECO:0007669"/>
    <property type="project" value="UniProtKB-KW"/>
</dbReference>
<evidence type="ECO:0000256" key="3">
    <source>
        <dbReference type="ARBA" id="ARBA00007588"/>
    </source>
</evidence>
<dbReference type="Pfam" id="PF13434">
    <property type="entry name" value="Lys_Orn_oxgnase"/>
    <property type="match status" value="1"/>
</dbReference>
<evidence type="ECO:0000256" key="6">
    <source>
        <dbReference type="ARBA" id="ARBA00022630"/>
    </source>
</evidence>
<feature type="region of interest" description="Disordered" evidence="13">
    <location>
        <begin position="1"/>
        <end position="21"/>
    </location>
</feature>
<evidence type="ECO:0000256" key="2">
    <source>
        <dbReference type="ARBA" id="ARBA00004924"/>
    </source>
</evidence>
<organism evidence="15 16">
    <name type="scientific">Talaromyces proteolyticus</name>
    <dbReference type="NCBI Taxonomy" id="1131652"/>
    <lineage>
        <taxon>Eukaryota</taxon>
        <taxon>Fungi</taxon>
        <taxon>Dikarya</taxon>
        <taxon>Ascomycota</taxon>
        <taxon>Pezizomycotina</taxon>
        <taxon>Eurotiomycetes</taxon>
        <taxon>Eurotiomycetidae</taxon>
        <taxon>Eurotiales</taxon>
        <taxon>Trichocomaceae</taxon>
        <taxon>Talaromyces</taxon>
        <taxon>Talaromyces sect. Bacilispori</taxon>
    </lineage>
</organism>
<keyword evidence="8" id="KW-0521">NADP</keyword>
<dbReference type="EMBL" id="JAJTJA010000015">
    <property type="protein sequence ID" value="KAH8689375.1"/>
    <property type="molecule type" value="Genomic_DNA"/>
</dbReference>
<dbReference type="SUPFAM" id="SSF51905">
    <property type="entry name" value="FAD/NAD(P)-binding domain"/>
    <property type="match status" value="2"/>
</dbReference>
<keyword evidence="7" id="KW-0274">FAD</keyword>
<evidence type="ECO:0000313" key="16">
    <source>
        <dbReference type="Proteomes" id="UP001201262"/>
    </source>
</evidence>
<dbReference type="Gene3D" id="3.50.50.60">
    <property type="entry name" value="FAD/NAD(P)-binding domain"/>
    <property type="match status" value="1"/>
</dbReference>
<gene>
    <name evidence="15" type="ORF">BGW36DRAFT_420718</name>
</gene>
<dbReference type="InterPro" id="IPR036188">
    <property type="entry name" value="FAD/NAD-bd_sf"/>
</dbReference>
<comment type="caution">
    <text evidence="15">The sequence shown here is derived from an EMBL/GenBank/DDBJ whole genome shotgun (WGS) entry which is preliminary data.</text>
</comment>
<comment type="pathway">
    <text evidence="2">Siderophore biosynthesis.</text>
</comment>
<accession>A0AAD4KIM0</accession>
<evidence type="ECO:0000256" key="12">
    <source>
        <dbReference type="ARBA" id="ARBA00049248"/>
    </source>
</evidence>
<evidence type="ECO:0000256" key="8">
    <source>
        <dbReference type="ARBA" id="ARBA00022857"/>
    </source>
</evidence>
<keyword evidence="16" id="KW-1185">Reference proteome</keyword>
<dbReference type="PANTHER" id="PTHR42802:SF1">
    <property type="entry name" value="L-ORNITHINE N(5)-MONOOXYGENASE"/>
    <property type="match status" value="1"/>
</dbReference>
<evidence type="ECO:0000256" key="1">
    <source>
        <dbReference type="ARBA" id="ARBA00001974"/>
    </source>
</evidence>
<dbReference type="PRINTS" id="PR00368">
    <property type="entry name" value="FADPNR"/>
</dbReference>
<keyword evidence="6" id="KW-0285">Flavoprotein</keyword>
<dbReference type="Proteomes" id="UP001201262">
    <property type="component" value="Unassembled WGS sequence"/>
</dbReference>
<evidence type="ECO:0000256" key="11">
    <source>
        <dbReference type="ARBA" id="ARBA00047598"/>
    </source>
</evidence>
<evidence type="ECO:0000256" key="7">
    <source>
        <dbReference type="ARBA" id="ARBA00022827"/>
    </source>
</evidence>
<evidence type="ECO:0000256" key="10">
    <source>
        <dbReference type="ARBA" id="ARBA00030351"/>
    </source>
</evidence>
<comment type="similarity">
    <text evidence="3">Belongs to the lysine N(6)-hydroxylase/L-ornithine N(5)-oxygenase family.</text>
</comment>
<dbReference type="PANTHER" id="PTHR42802">
    <property type="entry name" value="MONOOXYGENASE"/>
    <property type="match status" value="1"/>
</dbReference>
<dbReference type="InterPro" id="IPR025700">
    <property type="entry name" value="Lys/Orn_oxygenase"/>
</dbReference>
<evidence type="ECO:0000256" key="5">
    <source>
        <dbReference type="ARBA" id="ARBA00018612"/>
    </source>
</evidence>
<evidence type="ECO:0000313" key="15">
    <source>
        <dbReference type="EMBL" id="KAH8689375.1"/>
    </source>
</evidence>
<keyword evidence="14" id="KW-0472">Membrane</keyword>
<dbReference type="RefSeq" id="XP_046065729.1">
    <property type="nucleotide sequence ID" value="XM_046219518.1"/>
</dbReference>
<reference evidence="15" key="1">
    <citation type="submission" date="2021-12" db="EMBL/GenBank/DDBJ databases">
        <title>Convergent genome expansion in fungi linked to evolution of root-endophyte symbiosis.</title>
        <authorList>
            <consortium name="DOE Joint Genome Institute"/>
            <person name="Ke Y.-H."/>
            <person name="Bonito G."/>
            <person name="Liao H.-L."/>
            <person name="Looney B."/>
            <person name="Rojas-Flechas A."/>
            <person name="Nash J."/>
            <person name="Hameed K."/>
            <person name="Schadt C."/>
            <person name="Martin F."/>
            <person name="Crous P.W."/>
            <person name="Miettinen O."/>
            <person name="Magnuson J.K."/>
            <person name="Labbe J."/>
            <person name="Jacobson D."/>
            <person name="Doktycz M.J."/>
            <person name="Veneault-Fourrey C."/>
            <person name="Kuo A."/>
            <person name="Mondo S."/>
            <person name="Calhoun S."/>
            <person name="Riley R."/>
            <person name="Ohm R."/>
            <person name="LaButti K."/>
            <person name="Andreopoulos B."/>
            <person name="Pangilinan J."/>
            <person name="Nolan M."/>
            <person name="Tritt A."/>
            <person name="Clum A."/>
            <person name="Lipzen A."/>
            <person name="Daum C."/>
            <person name="Barry K."/>
            <person name="Grigoriev I.V."/>
            <person name="Vilgalys R."/>
        </authorList>
    </citation>
    <scope>NUCLEOTIDE SEQUENCE</scope>
    <source>
        <strain evidence="15">PMI_201</strain>
    </source>
</reference>
<feature type="compositionally biased region" description="Basic and acidic residues" evidence="13">
    <location>
        <begin position="1"/>
        <end position="20"/>
    </location>
</feature>
<dbReference type="AlphaFoldDB" id="A0AAD4KIM0"/>
<name>A0AAD4KIM0_9EURO</name>
<keyword evidence="9" id="KW-0560">Oxidoreductase</keyword>
<evidence type="ECO:0000256" key="4">
    <source>
        <dbReference type="ARBA" id="ARBA00012881"/>
    </source>
</evidence>
<evidence type="ECO:0000256" key="13">
    <source>
        <dbReference type="SAM" id="MobiDB-lite"/>
    </source>
</evidence>
<comment type="catalytic activity">
    <reaction evidence="11">
        <text>L-ornithine + NADPH + O2 = N(5)-hydroxy-L-ornithine + NADP(+) + H2O</text>
        <dbReference type="Rhea" id="RHEA:41508"/>
        <dbReference type="ChEBI" id="CHEBI:15377"/>
        <dbReference type="ChEBI" id="CHEBI:15379"/>
        <dbReference type="ChEBI" id="CHEBI:46911"/>
        <dbReference type="ChEBI" id="CHEBI:57783"/>
        <dbReference type="ChEBI" id="CHEBI:58349"/>
        <dbReference type="ChEBI" id="CHEBI:78275"/>
        <dbReference type="EC" id="1.14.13.196"/>
    </reaction>
</comment>
<dbReference type="GO" id="GO:0006879">
    <property type="term" value="P:intracellular iron ion homeostasis"/>
    <property type="evidence" value="ECO:0007669"/>
    <property type="project" value="TreeGrafter"/>
</dbReference>
<comment type="catalytic activity">
    <reaction evidence="12">
        <text>L-ornithine + NADH + O2 = N(5)-hydroxy-L-ornithine + NAD(+) + H2O</text>
        <dbReference type="Rhea" id="RHEA:41512"/>
        <dbReference type="ChEBI" id="CHEBI:15377"/>
        <dbReference type="ChEBI" id="CHEBI:15379"/>
        <dbReference type="ChEBI" id="CHEBI:46911"/>
        <dbReference type="ChEBI" id="CHEBI:57540"/>
        <dbReference type="ChEBI" id="CHEBI:57945"/>
        <dbReference type="ChEBI" id="CHEBI:78275"/>
        <dbReference type="EC" id="1.14.13.196"/>
    </reaction>
</comment>
<evidence type="ECO:0000256" key="9">
    <source>
        <dbReference type="ARBA" id="ARBA00023002"/>
    </source>
</evidence>
<evidence type="ECO:0000256" key="14">
    <source>
        <dbReference type="SAM" id="Phobius"/>
    </source>
</evidence>
<dbReference type="GeneID" id="70249805"/>